<dbReference type="InParanoid" id="A9UXI0"/>
<protein>
    <submittedName>
        <fullName evidence="2">Uncharacterized protein</fullName>
    </submittedName>
</protein>
<dbReference type="EMBL" id="CH991549">
    <property type="protein sequence ID" value="EDQ90011.1"/>
    <property type="molecule type" value="Genomic_DNA"/>
</dbReference>
<feature type="region of interest" description="Disordered" evidence="1">
    <location>
        <begin position="188"/>
        <end position="237"/>
    </location>
</feature>
<feature type="region of interest" description="Disordered" evidence="1">
    <location>
        <begin position="79"/>
        <end position="174"/>
    </location>
</feature>
<feature type="compositionally biased region" description="Polar residues" evidence="1">
    <location>
        <begin position="217"/>
        <end position="237"/>
    </location>
</feature>
<feature type="region of interest" description="Disordered" evidence="1">
    <location>
        <begin position="1"/>
        <end position="21"/>
    </location>
</feature>
<feature type="region of interest" description="Disordered" evidence="1">
    <location>
        <begin position="52"/>
        <end position="71"/>
    </location>
</feature>
<feature type="compositionally biased region" description="Polar residues" evidence="1">
    <location>
        <begin position="144"/>
        <end position="165"/>
    </location>
</feature>
<organism evidence="2 3">
    <name type="scientific">Monosiga brevicollis</name>
    <name type="common">Choanoflagellate</name>
    <dbReference type="NCBI Taxonomy" id="81824"/>
    <lineage>
        <taxon>Eukaryota</taxon>
        <taxon>Choanoflagellata</taxon>
        <taxon>Craspedida</taxon>
        <taxon>Salpingoecidae</taxon>
        <taxon>Monosiga</taxon>
    </lineage>
</organism>
<evidence type="ECO:0000256" key="1">
    <source>
        <dbReference type="SAM" id="MobiDB-lite"/>
    </source>
</evidence>
<sequence>MQSVSEPSDAGVPPMGLNSRKELGDLDDFSFALDAELGTMVSSSNTTAFDDRVLGSTGETHPTMSLPDLNFHMMTRPMSGAHERRPRSSMRHHSVGDEGSRPLSPRLKGYKQTSRPSSPYRDDSPYRRPRAFSSQSQHRHDRTSSLSQSAVNPAVSPQGQQTIRQRYTADARSHHPQYLDAIARRFQHQMQPQHMQQRSSMSSSTHSSMAGAGHMSRSYSLSAAQTPVSNQSRSSVRTNIVSVDDELASLFDVALGSAAHQQHRPQPAVPLQERELPPSFWSPKKNPNMATVSPRASPRPQRRLDMPEPTPQANDAASVHSHHSQNVDFDPYVSGYPAATPSSAERENHSQLHGASNMNVNQTASTPQPEASASLPELDALLGELAGPDNGLGSGMALFEGLDHLLEAEANLLGMADNDEFSLFEGLGTTI</sequence>
<gene>
    <name evidence="2" type="ORF">MONBRDRAFT_7817</name>
</gene>
<dbReference type="KEGG" id="mbr:MONBRDRAFT_7817"/>
<name>A9UXI0_MONBE</name>
<dbReference type="GeneID" id="5890681"/>
<evidence type="ECO:0000313" key="3">
    <source>
        <dbReference type="Proteomes" id="UP000001357"/>
    </source>
</evidence>
<feature type="compositionally biased region" description="Low complexity" evidence="1">
    <location>
        <begin position="188"/>
        <end position="209"/>
    </location>
</feature>
<reference evidence="2 3" key="1">
    <citation type="journal article" date="2008" name="Nature">
        <title>The genome of the choanoflagellate Monosiga brevicollis and the origin of metazoans.</title>
        <authorList>
            <consortium name="JGI Sequencing"/>
            <person name="King N."/>
            <person name="Westbrook M.J."/>
            <person name="Young S.L."/>
            <person name="Kuo A."/>
            <person name="Abedin M."/>
            <person name="Chapman J."/>
            <person name="Fairclough S."/>
            <person name="Hellsten U."/>
            <person name="Isogai Y."/>
            <person name="Letunic I."/>
            <person name="Marr M."/>
            <person name="Pincus D."/>
            <person name="Putnam N."/>
            <person name="Rokas A."/>
            <person name="Wright K.J."/>
            <person name="Zuzow R."/>
            <person name="Dirks W."/>
            <person name="Good M."/>
            <person name="Goodstein D."/>
            <person name="Lemons D."/>
            <person name="Li W."/>
            <person name="Lyons J.B."/>
            <person name="Morris A."/>
            <person name="Nichols S."/>
            <person name="Richter D.J."/>
            <person name="Salamov A."/>
            <person name="Bork P."/>
            <person name="Lim W.A."/>
            <person name="Manning G."/>
            <person name="Miller W.T."/>
            <person name="McGinnis W."/>
            <person name="Shapiro H."/>
            <person name="Tjian R."/>
            <person name="Grigoriev I.V."/>
            <person name="Rokhsar D."/>
        </authorList>
    </citation>
    <scope>NUCLEOTIDE SEQUENCE [LARGE SCALE GENOMIC DNA]</scope>
    <source>
        <strain evidence="3">MX1 / ATCC 50154</strain>
    </source>
</reference>
<dbReference type="AlphaFoldDB" id="A9UXI0"/>
<dbReference type="Proteomes" id="UP000001357">
    <property type="component" value="Unassembled WGS sequence"/>
</dbReference>
<accession>A9UXI0</accession>
<proteinExistence type="predicted"/>
<feature type="compositionally biased region" description="Basic residues" evidence="1">
    <location>
        <begin position="84"/>
        <end position="93"/>
    </location>
</feature>
<feature type="region of interest" description="Disordered" evidence="1">
    <location>
        <begin position="276"/>
        <end position="351"/>
    </location>
</feature>
<keyword evidence="3" id="KW-1185">Reference proteome</keyword>
<evidence type="ECO:0000313" key="2">
    <source>
        <dbReference type="EMBL" id="EDQ90011.1"/>
    </source>
</evidence>
<dbReference type="RefSeq" id="XP_001745433.1">
    <property type="nucleotide sequence ID" value="XM_001745381.1"/>
</dbReference>